<organism evidence="1 2">
    <name type="scientific">Phlebia brevispora</name>
    <dbReference type="NCBI Taxonomy" id="194682"/>
    <lineage>
        <taxon>Eukaryota</taxon>
        <taxon>Fungi</taxon>
        <taxon>Dikarya</taxon>
        <taxon>Basidiomycota</taxon>
        <taxon>Agaricomycotina</taxon>
        <taxon>Agaricomycetes</taxon>
        <taxon>Polyporales</taxon>
        <taxon>Meruliaceae</taxon>
        <taxon>Phlebia</taxon>
    </lineage>
</organism>
<comment type="caution">
    <text evidence="1">The sequence shown here is derived from an EMBL/GenBank/DDBJ whole genome shotgun (WGS) entry which is preliminary data.</text>
</comment>
<dbReference type="Proteomes" id="UP001148662">
    <property type="component" value="Unassembled WGS sequence"/>
</dbReference>
<evidence type="ECO:0000313" key="2">
    <source>
        <dbReference type="Proteomes" id="UP001148662"/>
    </source>
</evidence>
<gene>
    <name evidence="1" type="ORF">NM688_g2470</name>
</gene>
<keyword evidence="2" id="KW-1185">Reference proteome</keyword>
<name>A0ACC1T8W4_9APHY</name>
<proteinExistence type="predicted"/>
<protein>
    <submittedName>
        <fullName evidence="1">Uncharacterized protein</fullName>
    </submittedName>
</protein>
<accession>A0ACC1T8W4</accession>
<evidence type="ECO:0000313" key="1">
    <source>
        <dbReference type="EMBL" id="KAJ3555628.1"/>
    </source>
</evidence>
<reference evidence="1" key="1">
    <citation type="submission" date="2022-07" db="EMBL/GenBank/DDBJ databases">
        <title>Genome Sequence of Phlebia brevispora.</title>
        <authorList>
            <person name="Buettner E."/>
        </authorList>
    </citation>
    <scope>NUCLEOTIDE SEQUENCE</scope>
    <source>
        <strain evidence="1">MPL23</strain>
    </source>
</reference>
<dbReference type="EMBL" id="JANHOG010000313">
    <property type="protein sequence ID" value="KAJ3555628.1"/>
    <property type="molecule type" value="Genomic_DNA"/>
</dbReference>
<sequence>MAECRASSTPPSSSNSTPTSPGNDESRCDSWSPAPHIQTPSLQSSFMFHNFNHVDALPSTVFFPSLEQNVPSVNDGIFLTVPSQATNVNPTIPMSFSHTQPMSGSSCQCYPQEFVSFLRYLQVMLQTERARIGQARASLNSSDMALTLVQESLDMLFQSMRHG</sequence>